<feature type="region of interest" description="Disordered" evidence="1">
    <location>
        <begin position="25"/>
        <end position="49"/>
    </location>
</feature>
<feature type="domain" description="Rhodanese" evidence="3">
    <location>
        <begin position="65"/>
        <end position="166"/>
    </location>
</feature>
<dbReference type="EMBL" id="WWSH01000002">
    <property type="protein sequence ID" value="MZK09248.1"/>
    <property type="molecule type" value="Genomic_DNA"/>
</dbReference>
<evidence type="ECO:0000313" key="6">
    <source>
        <dbReference type="EMBL" id="MZK09248.1"/>
    </source>
</evidence>
<dbReference type="SUPFAM" id="SSF52821">
    <property type="entry name" value="Rhodanese/Cell cycle control phosphatase"/>
    <property type="match status" value="2"/>
</dbReference>
<dbReference type="Gene3D" id="3.40.250.10">
    <property type="entry name" value="Rhodanese-like domain"/>
    <property type="match status" value="2"/>
</dbReference>
<dbReference type="RefSeq" id="WP_022415878.1">
    <property type="nucleotide sequence ID" value="NZ_CAXVIO010000005.1"/>
</dbReference>
<dbReference type="AlphaFoldDB" id="A0A173WRH2"/>
<evidence type="ECO:0000313" key="7">
    <source>
        <dbReference type="Proteomes" id="UP000095380"/>
    </source>
</evidence>
<gene>
    <name evidence="5" type="ORF">ERS852408_00253</name>
    <name evidence="4" type="ORF">ERS852573_02391</name>
    <name evidence="6" type="ORF">GT576_02545</name>
</gene>
<evidence type="ECO:0000256" key="1">
    <source>
        <dbReference type="SAM" id="MobiDB-lite"/>
    </source>
</evidence>
<keyword evidence="2" id="KW-0732">Signal</keyword>
<dbReference type="PROSITE" id="PS51257">
    <property type="entry name" value="PROKAR_LIPOPROTEIN"/>
    <property type="match status" value="1"/>
</dbReference>
<feature type="chain" id="PRO_5014250592" evidence="2">
    <location>
        <begin position="27"/>
        <end position="289"/>
    </location>
</feature>
<protein>
    <submittedName>
        <fullName evidence="6">Rhodanese-like domain-containing protein</fullName>
    </submittedName>
    <submittedName>
        <fullName evidence="5">Uncharacterized conserved protein</fullName>
    </submittedName>
</protein>
<reference evidence="7 8" key="1">
    <citation type="submission" date="2015-09" db="EMBL/GenBank/DDBJ databases">
        <authorList>
            <consortium name="Pathogen Informatics"/>
        </authorList>
    </citation>
    <scope>NUCLEOTIDE SEQUENCE [LARGE SCALE GENOMIC DNA]</scope>
    <source>
        <strain evidence="5 7">2789STDY5608851</strain>
        <strain evidence="4 8">2789STDY5834961</strain>
    </source>
</reference>
<feature type="domain" description="Rhodanese" evidence="3">
    <location>
        <begin position="188"/>
        <end position="276"/>
    </location>
</feature>
<dbReference type="InterPro" id="IPR036873">
    <property type="entry name" value="Rhodanese-like_dom_sf"/>
</dbReference>
<dbReference type="Pfam" id="PF00581">
    <property type="entry name" value="Rhodanese"/>
    <property type="match status" value="2"/>
</dbReference>
<evidence type="ECO:0000313" key="5">
    <source>
        <dbReference type="EMBL" id="CUN41690.1"/>
    </source>
</evidence>
<evidence type="ECO:0000313" key="9">
    <source>
        <dbReference type="Proteomes" id="UP000449249"/>
    </source>
</evidence>
<dbReference type="InterPro" id="IPR050229">
    <property type="entry name" value="GlpE_sulfurtransferase"/>
</dbReference>
<evidence type="ECO:0000313" key="4">
    <source>
        <dbReference type="EMBL" id="CUN19604.1"/>
    </source>
</evidence>
<feature type="signal peptide" evidence="2">
    <location>
        <begin position="1"/>
        <end position="26"/>
    </location>
</feature>
<dbReference type="Proteomes" id="UP000449249">
    <property type="component" value="Unassembled WGS sequence"/>
</dbReference>
<organism evidence="5 7">
    <name type="scientific">Dorea longicatena</name>
    <dbReference type="NCBI Taxonomy" id="88431"/>
    <lineage>
        <taxon>Bacteria</taxon>
        <taxon>Bacillati</taxon>
        <taxon>Bacillota</taxon>
        <taxon>Clostridia</taxon>
        <taxon>Lachnospirales</taxon>
        <taxon>Lachnospiraceae</taxon>
        <taxon>Dorea</taxon>
    </lineage>
</organism>
<evidence type="ECO:0000313" key="8">
    <source>
        <dbReference type="Proteomes" id="UP000095597"/>
    </source>
</evidence>
<dbReference type="Proteomes" id="UP000095597">
    <property type="component" value="Unassembled WGS sequence"/>
</dbReference>
<dbReference type="SMART" id="SM00450">
    <property type="entry name" value="RHOD"/>
    <property type="match status" value="2"/>
</dbReference>
<name>A0A173WRH2_9FIRM</name>
<dbReference type="EMBL" id="CYXO01000016">
    <property type="protein sequence ID" value="CUN19604.1"/>
    <property type="molecule type" value="Genomic_DNA"/>
</dbReference>
<dbReference type="InterPro" id="IPR001763">
    <property type="entry name" value="Rhodanese-like_dom"/>
</dbReference>
<dbReference type="Proteomes" id="UP000095380">
    <property type="component" value="Unassembled WGS sequence"/>
</dbReference>
<evidence type="ECO:0000259" key="3">
    <source>
        <dbReference type="PROSITE" id="PS50206"/>
    </source>
</evidence>
<sequence length="289" mass="31744">MKKKIVTLLLVAAMTGTMVVGCGSKADDKTADTKTEQTDDKKDTEEKKELADDEYQYVSAADTVIADGVHVLDVREWENYSKGRVANSEWCPIFPLEDDSLVDEMTTYAKDHLNDGKDIYVICNSGKRGAEKATAVLRDAGIEPTSIYTVEGGAEALGKENGALTTDRTEENIDWKYVSGKDAVDKVGDKDVQFLDVRDDDTYKAGHLKGTLQCSLKEFDTPEAQTEMYNLAKDKMDKDEPVYILCYSGNKCAKTAISVMKDAGFDTDNLFIIENGAKDGDVSAAFVTE</sequence>
<dbReference type="EMBL" id="CYYM01000001">
    <property type="protein sequence ID" value="CUN41690.1"/>
    <property type="molecule type" value="Genomic_DNA"/>
</dbReference>
<accession>A0A173WRH2</accession>
<dbReference type="OrthoDB" id="9800872at2"/>
<evidence type="ECO:0000256" key="2">
    <source>
        <dbReference type="SAM" id="SignalP"/>
    </source>
</evidence>
<reference evidence="6 9" key="2">
    <citation type="journal article" date="2019" name="Nat. Med.">
        <title>A library of human gut bacterial isolates paired with longitudinal multiomics data enables mechanistic microbiome research.</title>
        <authorList>
            <person name="Poyet M."/>
            <person name="Groussin M."/>
            <person name="Gibbons S.M."/>
            <person name="Avila-Pacheco J."/>
            <person name="Jiang X."/>
            <person name="Kearney S.M."/>
            <person name="Perrotta A.R."/>
            <person name="Berdy B."/>
            <person name="Zhao S."/>
            <person name="Lieberman T.D."/>
            <person name="Swanson P.K."/>
            <person name="Smith M."/>
            <person name="Roesemann S."/>
            <person name="Alexander J.E."/>
            <person name="Rich S.A."/>
            <person name="Livny J."/>
            <person name="Vlamakis H."/>
            <person name="Clish C."/>
            <person name="Bullock K."/>
            <person name="Deik A."/>
            <person name="Scott J."/>
            <person name="Pierce K.A."/>
            <person name="Xavier R.J."/>
            <person name="Alm E.J."/>
        </authorList>
    </citation>
    <scope>NUCLEOTIDE SEQUENCE [LARGE SCALE GENOMIC DNA]</scope>
    <source>
        <strain evidence="6 9">BIOML-A1</strain>
    </source>
</reference>
<dbReference type="CDD" id="cd00158">
    <property type="entry name" value="RHOD"/>
    <property type="match status" value="2"/>
</dbReference>
<dbReference type="PROSITE" id="PS50206">
    <property type="entry name" value="RHODANESE_3"/>
    <property type="match status" value="2"/>
</dbReference>
<dbReference type="PANTHER" id="PTHR43031:SF1">
    <property type="entry name" value="PYRIDINE NUCLEOTIDE-DISULPHIDE OXIDOREDUCTASE"/>
    <property type="match status" value="1"/>
</dbReference>
<dbReference type="PANTHER" id="PTHR43031">
    <property type="entry name" value="FAD-DEPENDENT OXIDOREDUCTASE"/>
    <property type="match status" value="1"/>
</dbReference>
<proteinExistence type="predicted"/>